<dbReference type="AlphaFoldDB" id="A0A0S8GI98"/>
<accession>A0A0S8GI98</accession>
<proteinExistence type="predicted"/>
<reference evidence="1 2" key="1">
    <citation type="journal article" date="2015" name="Microbiome">
        <title>Genomic resolution of linkages in carbon, nitrogen, and sulfur cycling among widespread estuary sediment bacteria.</title>
        <authorList>
            <person name="Baker B.J."/>
            <person name="Lazar C.S."/>
            <person name="Teske A.P."/>
            <person name="Dick G.J."/>
        </authorList>
    </citation>
    <scope>NUCLEOTIDE SEQUENCE [LARGE SCALE GENOMIC DNA]</scope>
    <source>
        <strain evidence="1">SM23_60</strain>
    </source>
</reference>
<dbReference type="Proteomes" id="UP000051096">
    <property type="component" value="Unassembled WGS sequence"/>
</dbReference>
<feature type="non-terminal residue" evidence="1">
    <location>
        <position position="96"/>
    </location>
</feature>
<organism evidence="1 2">
    <name type="scientific">candidate division WOR_3 bacterium SM23_60</name>
    <dbReference type="NCBI Taxonomy" id="1703780"/>
    <lineage>
        <taxon>Bacteria</taxon>
        <taxon>Bacteria division WOR-3</taxon>
    </lineage>
</organism>
<evidence type="ECO:0000313" key="2">
    <source>
        <dbReference type="Proteomes" id="UP000051096"/>
    </source>
</evidence>
<evidence type="ECO:0000313" key="1">
    <source>
        <dbReference type="EMBL" id="KPK72457.1"/>
    </source>
</evidence>
<gene>
    <name evidence="1" type="ORF">AMJ87_04640</name>
</gene>
<protein>
    <submittedName>
        <fullName evidence="1">Uncharacterized protein</fullName>
    </submittedName>
</protein>
<dbReference type="EMBL" id="LJUO01000031">
    <property type="protein sequence ID" value="KPK72457.1"/>
    <property type="molecule type" value="Genomic_DNA"/>
</dbReference>
<comment type="caution">
    <text evidence="1">The sequence shown here is derived from an EMBL/GenBank/DDBJ whole genome shotgun (WGS) entry which is preliminary data.</text>
</comment>
<sequence length="96" mass="11137">MLKQQREVICQICKEPKRRSEVIPAELVRAPLVALIKKKYPDWSSDGFICVSDLNRFRAQYVQEVLETDKGELSSLEQKVMESLKEEELLSKNINV</sequence>
<name>A0A0S8GI98_UNCW3</name>